<dbReference type="AlphaFoldDB" id="A0A0F9KJI3"/>
<dbReference type="EMBL" id="LAZR01007910">
    <property type="protein sequence ID" value="KKM82138.1"/>
    <property type="molecule type" value="Genomic_DNA"/>
</dbReference>
<organism evidence="1">
    <name type="scientific">marine sediment metagenome</name>
    <dbReference type="NCBI Taxonomy" id="412755"/>
    <lineage>
        <taxon>unclassified sequences</taxon>
        <taxon>metagenomes</taxon>
        <taxon>ecological metagenomes</taxon>
    </lineage>
</organism>
<evidence type="ECO:0000313" key="1">
    <source>
        <dbReference type="EMBL" id="KKM82138.1"/>
    </source>
</evidence>
<name>A0A0F9KJI3_9ZZZZ</name>
<reference evidence="1" key="1">
    <citation type="journal article" date="2015" name="Nature">
        <title>Complex archaea that bridge the gap between prokaryotes and eukaryotes.</title>
        <authorList>
            <person name="Spang A."/>
            <person name="Saw J.H."/>
            <person name="Jorgensen S.L."/>
            <person name="Zaremba-Niedzwiedzka K."/>
            <person name="Martijn J."/>
            <person name="Lind A.E."/>
            <person name="van Eijk R."/>
            <person name="Schleper C."/>
            <person name="Guy L."/>
            <person name="Ettema T.J."/>
        </authorList>
    </citation>
    <scope>NUCLEOTIDE SEQUENCE</scope>
</reference>
<proteinExistence type="predicted"/>
<protein>
    <submittedName>
        <fullName evidence="1">Uncharacterized protein</fullName>
    </submittedName>
</protein>
<comment type="caution">
    <text evidence="1">The sequence shown here is derived from an EMBL/GenBank/DDBJ whole genome shotgun (WGS) entry which is preliminary data.</text>
</comment>
<sequence>MTIGKGNSEYLNIRIPVGDLKAAKQAAENAGLMLSQFVRAALRLHSGGTMALDFAAQLDKPGGFRLRIFGDAFNGWGASGWCVGVEQDTFTFVPDAAPGQQWHVIFVHVQMWQLLDEKGKSK</sequence>
<accession>A0A0F9KJI3</accession>
<gene>
    <name evidence="1" type="ORF">LCGC14_1322660</name>
</gene>